<feature type="transmembrane region" description="Helical" evidence="11">
    <location>
        <begin position="261"/>
        <end position="277"/>
    </location>
</feature>
<dbReference type="PANTHER" id="PTHR32196">
    <property type="entry name" value="ABC TRANSPORTER PERMEASE PROTEIN YPHD-RELATED-RELATED"/>
    <property type="match status" value="1"/>
</dbReference>
<dbReference type="EMBL" id="JACHNU010000001">
    <property type="protein sequence ID" value="MBB4661997.1"/>
    <property type="molecule type" value="Genomic_DNA"/>
</dbReference>
<evidence type="ECO:0000256" key="2">
    <source>
        <dbReference type="ARBA" id="ARBA00011262"/>
    </source>
</evidence>
<evidence type="ECO:0000256" key="8">
    <source>
        <dbReference type="ARBA" id="ARBA00023136"/>
    </source>
</evidence>
<evidence type="ECO:0000256" key="1">
    <source>
        <dbReference type="ARBA" id="ARBA00004651"/>
    </source>
</evidence>
<keyword evidence="7 11" id="KW-1133">Transmembrane helix</keyword>
<feature type="transmembrane region" description="Helical" evidence="11">
    <location>
        <begin position="176"/>
        <end position="200"/>
    </location>
</feature>
<comment type="subunit">
    <text evidence="2">The complex is composed of two ATP-binding proteins (LsrA), two transmembrane proteins (LsrC and LsrD) and a solute-binding protein (LsrB).</text>
</comment>
<dbReference type="Proteomes" id="UP000585272">
    <property type="component" value="Unassembled WGS sequence"/>
</dbReference>
<feature type="transmembrane region" description="Helical" evidence="11">
    <location>
        <begin position="136"/>
        <end position="156"/>
    </location>
</feature>
<keyword evidence="4" id="KW-1003">Cell membrane</keyword>
<dbReference type="RefSeq" id="WP_183340637.1">
    <property type="nucleotide sequence ID" value="NZ_JACHNU010000001.1"/>
</dbReference>
<evidence type="ECO:0000313" key="13">
    <source>
        <dbReference type="Proteomes" id="UP000585272"/>
    </source>
</evidence>
<protein>
    <recommendedName>
        <fullName evidence="10">Autoinducer 2 import system permease protein LsrC</fullName>
    </recommendedName>
</protein>
<keyword evidence="13" id="KW-1185">Reference proteome</keyword>
<keyword evidence="3" id="KW-0813">Transport</keyword>
<evidence type="ECO:0000256" key="5">
    <source>
        <dbReference type="ARBA" id="ARBA00022519"/>
    </source>
</evidence>
<reference evidence="12 13" key="1">
    <citation type="submission" date="2020-08" db="EMBL/GenBank/DDBJ databases">
        <title>Genomic Encyclopedia of Archaeal and Bacterial Type Strains, Phase II (KMG-II): from individual species to whole genera.</title>
        <authorList>
            <person name="Goeker M."/>
        </authorList>
    </citation>
    <scope>NUCLEOTIDE SEQUENCE [LARGE SCALE GENOMIC DNA]</scope>
    <source>
        <strain evidence="12 13">DSM 23288</strain>
    </source>
</reference>
<evidence type="ECO:0000256" key="3">
    <source>
        <dbReference type="ARBA" id="ARBA00022448"/>
    </source>
</evidence>
<gene>
    <name evidence="12" type="ORF">BDZ31_001570</name>
</gene>
<keyword evidence="5" id="KW-0997">Cell inner membrane</keyword>
<comment type="function">
    <text evidence="9">Part of the ABC transporter complex LsrABCD involved in autoinducer 2 (AI-2) import. Probably responsible for the translocation of the substrate across the membrane.</text>
</comment>
<feature type="transmembrane region" description="Helical" evidence="11">
    <location>
        <begin position="284"/>
        <end position="303"/>
    </location>
</feature>
<feature type="transmembrane region" description="Helical" evidence="11">
    <location>
        <begin position="108"/>
        <end position="129"/>
    </location>
</feature>
<evidence type="ECO:0000256" key="10">
    <source>
        <dbReference type="ARBA" id="ARBA00039382"/>
    </source>
</evidence>
<comment type="caution">
    <text evidence="12">The sequence shown here is derived from an EMBL/GenBank/DDBJ whole genome shotgun (WGS) entry which is preliminary data.</text>
</comment>
<dbReference type="InterPro" id="IPR001851">
    <property type="entry name" value="ABC_transp_permease"/>
</dbReference>
<name>A0A840IAQ7_9ACTN</name>
<keyword evidence="8 11" id="KW-0472">Membrane</keyword>
<comment type="subcellular location">
    <subcellularLocation>
        <location evidence="1">Cell membrane</location>
        <topology evidence="1">Multi-pass membrane protein</topology>
    </subcellularLocation>
</comment>
<evidence type="ECO:0000256" key="9">
    <source>
        <dbReference type="ARBA" id="ARBA00025439"/>
    </source>
</evidence>
<proteinExistence type="predicted"/>
<dbReference type="CDD" id="cd06579">
    <property type="entry name" value="TM_PBP1_transp_AraH_like"/>
    <property type="match status" value="1"/>
</dbReference>
<organism evidence="12 13">
    <name type="scientific">Conexibacter arvalis</name>
    <dbReference type="NCBI Taxonomy" id="912552"/>
    <lineage>
        <taxon>Bacteria</taxon>
        <taxon>Bacillati</taxon>
        <taxon>Actinomycetota</taxon>
        <taxon>Thermoleophilia</taxon>
        <taxon>Solirubrobacterales</taxon>
        <taxon>Conexibacteraceae</taxon>
        <taxon>Conexibacter</taxon>
    </lineage>
</organism>
<dbReference type="PANTHER" id="PTHR32196:SF29">
    <property type="entry name" value="AUTOINDUCER 2 IMPORT SYSTEM PERMEASE PROTEIN LSRC"/>
    <property type="match status" value="1"/>
</dbReference>
<feature type="transmembrane region" description="Helical" evidence="11">
    <location>
        <begin position="309"/>
        <end position="330"/>
    </location>
</feature>
<dbReference type="AlphaFoldDB" id="A0A840IAQ7"/>
<feature type="transmembrane region" description="Helical" evidence="11">
    <location>
        <begin position="229"/>
        <end position="249"/>
    </location>
</feature>
<sequence length="345" mass="35898">MSTADVAIDRTAQGERARRLTEMVFRMRELGIVMALLLLIAVTAILEPRFIEFDSLKDLARNASIIAIIAAGQTMVILTRNIDLSVGSVLGLTAFFCGDLLSNHNTPIVVAIVLCVLMGAACGVVNGVLTTFGRVPALVVTLGTMYVFRGIAFVYTDGRQINAETLPDSFLNIGTGTVAGIPTIFLIAFVVVLIVGLYLANYRSGRELYAIGSNDAAAKLAGIRVDRRVVAAFVACGALAGLGGALYAARFGTVDATAGTGYELTVISAAVVGGVAITGGVGSVYGAAIGAVLLGCITSSLIVLRIDSFWQQAAVGALLIAAIAFDRLVGLRLDAALRQRSARRA</sequence>
<evidence type="ECO:0000256" key="6">
    <source>
        <dbReference type="ARBA" id="ARBA00022692"/>
    </source>
</evidence>
<dbReference type="GO" id="GO:0005886">
    <property type="term" value="C:plasma membrane"/>
    <property type="evidence" value="ECO:0007669"/>
    <property type="project" value="UniProtKB-SubCell"/>
</dbReference>
<feature type="transmembrane region" description="Helical" evidence="11">
    <location>
        <begin position="30"/>
        <end position="47"/>
    </location>
</feature>
<evidence type="ECO:0000256" key="11">
    <source>
        <dbReference type="SAM" id="Phobius"/>
    </source>
</evidence>
<keyword evidence="6 11" id="KW-0812">Transmembrane</keyword>
<accession>A0A840IAQ7</accession>
<evidence type="ECO:0000256" key="4">
    <source>
        <dbReference type="ARBA" id="ARBA00022475"/>
    </source>
</evidence>
<dbReference type="Pfam" id="PF02653">
    <property type="entry name" value="BPD_transp_2"/>
    <property type="match status" value="1"/>
</dbReference>
<dbReference type="GO" id="GO:0022857">
    <property type="term" value="F:transmembrane transporter activity"/>
    <property type="evidence" value="ECO:0007669"/>
    <property type="project" value="InterPro"/>
</dbReference>
<evidence type="ECO:0000313" key="12">
    <source>
        <dbReference type="EMBL" id="MBB4661997.1"/>
    </source>
</evidence>
<evidence type="ECO:0000256" key="7">
    <source>
        <dbReference type="ARBA" id="ARBA00022989"/>
    </source>
</evidence>